<evidence type="ECO:0000313" key="2">
    <source>
        <dbReference type="Proteomes" id="UP000503088"/>
    </source>
</evidence>
<dbReference type="InterPro" id="IPR002933">
    <property type="entry name" value="Peptidase_M20"/>
</dbReference>
<protein>
    <submittedName>
        <fullName evidence="1">M20/M25/M40 family metallo-hydrolase</fullName>
    </submittedName>
</protein>
<dbReference type="Gene3D" id="3.40.630.10">
    <property type="entry name" value="Zn peptidases"/>
    <property type="match status" value="1"/>
</dbReference>
<dbReference type="InterPro" id="IPR012166">
    <property type="entry name" value="Uncharacterised_RocB"/>
</dbReference>
<organism evidence="1 2">
    <name type="scientific">Kroppenstedtia pulmonis</name>
    <dbReference type="NCBI Taxonomy" id="1380685"/>
    <lineage>
        <taxon>Bacteria</taxon>
        <taxon>Bacillati</taxon>
        <taxon>Bacillota</taxon>
        <taxon>Bacilli</taxon>
        <taxon>Bacillales</taxon>
        <taxon>Thermoactinomycetaceae</taxon>
        <taxon>Kroppenstedtia</taxon>
    </lineage>
</organism>
<accession>A0A7D3XJ27</accession>
<dbReference type="PIRSF" id="PIRSF010386">
    <property type="entry name" value="RocB"/>
    <property type="match status" value="1"/>
</dbReference>
<gene>
    <name evidence="1" type="ORF">GXN76_10550</name>
</gene>
<dbReference type="PANTHER" id="PTHR43808">
    <property type="entry name" value="ACETYLORNITHINE DEACETYLASE"/>
    <property type="match status" value="1"/>
</dbReference>
<dbReference type="SUPFAM" id="SSF53187">
    <property type="entry name" value="Zn-dependent exopeptidases"/>
    <property type="match status" value="1"/>
</dbReference>
<name>A0A7D3XJ27_9BACL</name>
<dbReference type="Proteomes" id="UP000503088">
    <property type="component" value="Chromosome"/>
</dbReference>
<proteinExistence type="predicted"/>
<dbReference type="InterPro" id="IPR050072">
    <property type="entry name" value="Peptidase_M20A"/>
</dbReference>
<dbReference type="AlphaFoldDB" id="A0A7D3XJ27"/>
<sequence length="546" mass="63589">MNFREEILSLTKELISFPSVNGTTGEREMAERIACYFRKVPYFQENPDHIQICKTGEEDQERYNVMAFVKGSKEVSSKTVILMGHMDTVGIEDFGRWKDVAFSPEELMKRWEEEGKLPQDTVAGEWLCGRGSLDMKSGLAVNMVLTRYYAEHVHELKGNILFLSECDEEDNSNGMMTAVRDLNRIAKEWDLHYVAAINTDYTAPLYPGDPHRYIYCGSVGKLLPSFFIVGKETHAGQVFEGLDPNLVAAELTSRIDYNPDFCDRMYGEVTQPPVSLKQTDLKRKYDVQTPLSAFVYYNFFVYRWSPQEVLDRLKTVAMESLKAAYEKRGKRFQQFCLLNGDDKIPKMDLPQPQVYTYEELYQECKKEYGTAWVQRMDLFEKQLQQEDLDLREYCCRMVEELWSWKKEKTPAVILFFSSSYFPRICLDEKNERDHRLMGAVRKAVQEVQPQCSHPIVIRHFFPYISDMSFLAIHDKPEEIQALQKNLPGWGTKYQMDLAGIRSLQIPVVNIGPYGMDAHKQWERVEIPYSMNMVPKINQLVIRFLLD</sequence>
<evidence type="ECO:0000313" key="1">
    <source>
        <dbReference type="EMBL" id="QKG84864.1"/>
    </source>
</evidence>
<dbReference type="GO" id="GO:0016787">
    <property type="term" value="F:hydrolase activity"/>
    <property type="evidence" value="ECO:0007669"/>
    <property type="project" value="UniProtKB-KW"/>
</dbReference>
<keyword evidence="1" id="KW-0378">Hydrolase</keyword>
<dbReference type="RefSeq" id="WP_246258443.1">
    <property type="nucleotide sequence ID" value="NZ_CP048104.1"/>
</dbReference>
<reference evidence="1 2" key="1">
    <citation type="submission" date="2020-01" db="EMBL/GenBank/DDBJ databases">
        <authorList>
            <person name="Gulvik C.A."/>
            <person name="Batra D.G."/>
        </authorList>
    </citation>
    <scope>NUCLEOTIDE SEQUENCE [LARGE SCALE GENOMIC DNA]</scope>
    <source>
        <strain evidence="1 2">W9323</strain>
    </source>
</reference>
<dbReference type="KEGG" id="kpul:GXN76_10550"/>
<dbReference type="Pfam" id="PF01546">
    <property type="entry name" value="Peptidase_M20"/>
    <property type="match status" value="1"/>
</dbReference>
<dbReference type="EMBL" id="CP048104">
    <property type="protein sequence ID" value="QKG84864.1"/>
    <property type="molecule type" value="Genomic_DNA"/>
</dbReference>
<keyword evidence="2" id="KW-1185">Reference proteome</keyword>
<dbReference type="PANTHER" id="PTHR43808:SF27">
    <property type="entry name" value="PROTEIN ROCB"/>
    <property type="match status" value="1"/>
</dbReference>